<name>A0A6P6XPL6_DERPT</name>
<dbReference type="InParanoid" id="A0A6P6XPL6"/>
<evidence type="ECO:0000313" key="2">
    <source>
        <dbReference type="RefSeq" id="XP_027193839.1"/>
    </source>
</evidence>
<sequence>MKYEYFRINISSLIFIIVCVEFVQICYGRHYPKCHLIEMEKCFDKLHQLKDSQHDPSFLLTSHEGLDKICRVLKEDFTGCILAYLKKCGTPLHKELSKVISDAILEHMNMICDSNSEFRNDLLEKSPCIHEKILSQQDYQKECNNPFFTTVAWGEMKAHSKHRERSPIDYAFDAGCCAYRQWEQCTMPKIRQNCEIESENILQNVIGKLLGGVTNFLCYQDIFSPGSQICQTLPTLDEQMSQVNITYADQQKFSIFSVVKMFLTRVDESKK</sequence>
<dbReference type="OMA" id="DAGCCAY"/>
<dbReference type="PANTHER" id="PTHR33964:SF1">
    <property type="entry name" value="RE45066P"/>
    <property type="match status" value="1"/>
</dbReference>
<dbReference type="GeneID" id="113788575"/>
<accession>A0A6P6XPL6</accession>
<dbReference type="KEGG" id="dpte:113788575"/>
<evidence type="ECO:0000313" key="1">
    <source>
        <dbReference type="Proteomes" id="UP000515146"/>
    </source>
</evidence>
<dbReference type="OrthoDB" id="6479024at2759"/>
<protein>
    <submittedName>
        <fullName evidence="2">Uncharacterized protein LOC113788575</fullName>
    </submittedName>
</protein>
<reference evidence="2" key="1">
    <citation type="submission" date="2025-08" db="UniProtKB">
        <authorList>
            <consortium name="RefSeq"/>
        </authorList>
    </citation>
    <scope>IDENTIFICATION</scope>
    <source>
        <strain evidence="2">Airmid</strain>
    </source>
</reference>
<dbReference type="AlphaFoldDB" id="A0A6P6XPL6"/>
<dbReference type="RefSeq" id="XP_027193839.1">
    <property type="nucleotide sequence ID" value="XM_027338038.1"/>
</dbReference>
<organism evidence="1 2">
    <name type="scientific">Dermatophagoides pteronyssinus</name>
    <name type="common">European house dust mite</name>
    <dbReference type="NCBI Taxonomy" id="6956"/>
    <lineage>
        <taxon>Eukaryota</taxon>
        <taxon>Metazoa</taxon>
        <taxon>Ecdysozoa</taxon>
        <taxon>Arthropoda</taxon>
        <taxon>Chelicerata</taxon>
        <taxon>Arachnida</taxon>
        <taxon>Acari</taxon>
        <taxon>Acariformes</taxon>
        <taxon>Sarcoptiformes</taxon>
        <taxon>Astigmata</taxon>
        <taxon>Psoroptidia</taxon>
        <taxon>Analgoidea</taxon>
        <taxon>Pyroglyphidae</taxon>
        <taxon>Dermatophagoidinae</taxon>
        <taxon>Dermatophagoides</taxon>
    </lineage>
</organism>
<proteinExistence type="predicted"/>
<dbReference type="PANTHER" id="PTHR33964">
    <property type="entry name" value="RE45066P-RELATED"/>
    <property type="match status" value="1"/>
</dbReference>
<keyword evidence="1" id="KW-1185">Reference proteome</keyword>
<gene>
    <name evidence="2" type="primary">LOC113788575</name>
</gene>
<dbReference type="Proteomes" id="UP000515146">
    <property type="component" value="Unplaced"/>
</dbReference>